<reference evidence="1" key="2">
    <citation type="journal article" date="2020" name="Nat. Commun.">
        <title>Large-scale genome sequencing of mycorrhizal fungi provides insights into the early evolution of symbiotic traits.</title>
        <authorList>
            <person name="Miyauchi S."/>
            <person name="Kiss E."/>
            <person name="Kuo A."/>
            <person name="Drula E."/>
            <person name="Kohler A."/>
            <person name="Sanchez-Garcia M."/>
            <person name="Morin E."/>
            <person name="Andreopoulos B."/>
            <person name="Barry K.W."/>
            <person name="Bonito G."/>
            <person name="Buee M."/>
            <person name="Carver A."/>
            <person name="Chen C."/>
            <person name="Cichocki N."/>
            <person name="Clum A."/>
            <person name="Culley D."/>
            <person name="Crous P.W."/>
            <person name="Fauchery L."/>
            <person name="Girlanda M."/>
            <person name="Hayes R.D."/>
            <person name="Keri Z."/>
            <person name="LaButti K."/>
            <person name="Lipzen A."/>
            <person name="Lombard V."/>
            <person name="Magnuson J."/>
            <person name="Maillard F."/>
            <person name="Murat C."/>
            <person name="Nolan M."/>
            <person name="Ohm R.A."/>
            <person name="Pangilinan J."/>
            <person name="Pereira M.F."/>
            <person name="Perotto S."/>
            <person name="Peter M."/>
            <person name="Pfister S."/>
            <person name="Riley R."/>
            <person name="Sitrit Y."/>
            <person name="Stielow J.B."/>
            <person name="Szollosi G."/>
            <person name="Zifcakova L."/>
            <person name="Stursova M."/>
            <person name="Spatafora J.W."/>
            <person name="Tedersoo L."/>
            <person name="Vaario L.M."/>
            <person name="Yamada A."/>
            <person name="Yan M."/>
            <person name="Wang P."/>
            <person name="Xu J."/>
            <person name="Bruns T."/>
            <person name="Baldrian P."/>
            <person name="Vilgalys R."/>
            <person name="Dunand C."/>
            <person name="Henrissat B."/>
            <person name="Grigoriev I.V."/>
            <person name="Hibbett D."/>
            <person name="Nagy L.G."/>
            <person name="Martin F.M."/>
        </authorList>
    </citation>
    <scope>NUCLEOTIDE SEQUENCE</scope>
    <source>
        <strain evidence="1">P2</strain>
    </source>
</reference>
<dbReference type="EMBL" id="MU118023">
    <property type="protein sequence ID" value="KAF9647931.1"/>
    <property type="molecule type" value="Genomic_DNA"/>
</dbReference>
<gene>
    <name evidence="1" type="ORF">BDM02DRAFT_3116245</name>
</gene>
<evidence type="ECO:0000313" key="2">
    <source>
        <dbReference type="Proteomes" id="UP000886501"/>
    </source>
</evidence>
<accession>A0ACB6ZE76</accession>
<organism evidence="1 2">
    <name type="scientific">Thelephora ganbajun</name>
    <name type="common">Ganba fungus</name>
    <dbReference type="NCBI Taxonomy" id="370292"/>
    <lineage>
        <taxon>Eukaryota</taxon>
        <taxon>Fungi</taxon>
        <taxon>Dikarya</taxon>
        <taxon>Basidiomycota</taxon>
        <taxon>Agaricomycotina</taxon>
        <taxon>Agaricomycetes</taxon>
        <taxon>Thelephorales</taxon>
        <taxon>Thelephoraceae</taxon>
        <taxon>Thelephora</taxon>
    </lineage>
</organism>
<name>A0ACB6ZE76_THEGA</name>
<comment type="caution">
    <text evidence="1">The sequence shown here is derived from an EMBL/GenBank/DDBJ whole genome shotgun (WGS) entry which is preliminary data.</text>
</comment>
<sequence>MNAPVDSTPTFGESHVRKIRCENRWTAAEDKILFAQVLKANGRSICWRSVAAALPGRNNKSCRKRWIHSLNPGLRKGRWTPAEDISLTAAVKVHGKHWFQVARMLGNGRTDDQCAKRWREALDPNIRRGPWGDHEDEKLIAMFRIHGRKWNDIATSLDGRPPVQCRNRWLSLVRAGRIEDDVAIKQELHEDSLFHLPAPGPEAAYQPTFEAAGGVFASNHYLHSRTSWEDQQTNTSYDESVGQSHLYPPTYQEGPYHEQPMVPSIRTTDLAGPSYYPSSHTASYSPSPHVPAEVQSASRPVHVVAPTPVNLVIQTNFTRAEHNYYYASQESDTSSGYGSTPPPTTASSTRSSFSLSSTDSPTSPFDQTQEHAVNLTSQSHPTAHDSYLPYPLRHGYDAVGSHCYQPPPAEHSASPYHNSPDGRDRSHEAYYSCGDRQYSGDYASTDRDCGYESEPESDGGWVTCPVPGYGFYNTVEASVMVPPGCGQKRW</sequence>
<protein>
    <submittedName>
        <fullName evidence="1">Uncharacterized protein</fullName>
    </submittedName>
</protein>
<dbReference type="Proteomes" id="UP000886501">
    <property type="component" value="Unassembled WGS sequence"/>
</dbReference>
<evidence type="ECO:0000313" key="1">
    <source>
        <dbReference type="EMBL" id="KAF9647931.1"/>
    </source>
</evidence>
<keyword evidence="2" id="KW-1185">Reference proteome</keyword>
<proteinExistence type="predicted"/>
<reference evidence="1" key="1">
    <citation type="submission" date="2019-10" db="EMBL/GenBank/DDBJ databases">
        <authorList>
            <consortium name="DOE Joint Genome Institute"/>
            <person name="Kuo A."/>
            <person name="Miyauchi S."/>
            <person name="Kiss E."/>
            <person name="Drula E."/>
            <person name="Kohler A."/>
            <person name="Sanchez-Garcia M."/>
            <person name="Andreopoulos B."/>
            <person name="Barry K.W."/>
            <person name="Bonito G."/>
            <person name="Buee M."/>
            <person name="Carver A."/>
            <person name="Chen C."/>
            <person name="Cichocki N."/>
            <person name="Clum A."/>
            <person name="Culley D."/>
            <person name="Crous P.W."/>
            <person name="Fauchery L."/>
            <person name="Girlanda M."/>
            <person name="Hayes R."/>
            <person name="Keri Z."/>
            <person name="Labutti K."/>
            <person name="Lipzen A."/>
            <person name="Lombard V."/>
            <person name="Magnuson J."/>
            <person name="Maillard F."/>
            <person name="Morin E."/>
            <person name="Murat C."/>
            <person name="Nolan M."/>
            <person name="Ohm R."/>
            <person name="Pangilinan J."/>
            <person name="Pereira M."/>
            <person name="Perotto S."/>
            <person name="Peter M."/>
            <person name="Riley R."/>
            <person name="Sitrit Y."/>
            <person name="Stielow B."/>
            <person name="Szollosi G."/>
            <person name="Zifcakova L."/>
            <person name="Stursova M."/>
            <person name="Spatafora J.W."/>
            <person name="Tedersoo L."/>
            <person name="Vaario L.-M."/>
            <person name="Yamada A."/>
            <person name="Yan M."/>
            <person name="Wang P."/>
            <person name="Xu J."/>
            <person name="Bruns T."/>
            <person name="Baldrian P."/>
            <person name="Vilgalys R."/>
            <person name="Henrissat B."/>
            <person name="Grigoriev I.V."/>
            <person name="Hibbett D."/>
            <person name="Nagy L.G."/>
            <person name="Martin F.M."/>
        </authorList>
    </citation>
    <scope>NUCLEOTIDE SEQUENCE</scope>
    <source>
        <strain evidence="1">P2</strain>
    </source>
</reference>